<evidence type="ECO:0000256" key="1">
    <source>
        <dbReference type="ARBA" id="ARBA00001966"/>
    </source>
</evidence>
<proteinExistence type="inferred from homology"/>
<evidence type="ECO:0000313" key="5">
    <source>
        <dbReference type="Proteomes" id="UP001172911"/>
    </source>
</evidence>
<dbReference type="AlphaFoldDB" id="A0AAW7ZC13"/>
<keyword evidence="3" id="KW-0408">Iron</keyword>
<dbReference type="PANTHER" id="PTHR30548:SF3">
    <property type="entry name" value="2-HYDROXYACYL-COA DEHYDRATASE"/>
    <property type="match status" value="1"/>
</dbReference>
<sequence>MEKIGMTTTVPMEVVYAAGKIPVDLNNIFITHSNPQGLVEEAEIAGYPRNLCAWIKGLYSTTRLSADINTVIAVTQGDCSNTHALMETLEMEGVKVIPFAFPFDRDYDLLKLQMEKLITALGTNWQEVYQVKKRLDEIRRKVKEIDRLTWQDNRVRGWENHLYQVSCSDFDGEPDKFEKRMDEFLDKLSERTPIKADLRLAYIGVPPIVDDLYDYVEERGARIVFNETQRQFTMPFEIEDIIEQYRVYSYPYGIFYRLEDISRELEKRQIDGVIHYAQSFCYRQIEDLIIRKKLKYPILTLEGDKPNKLDARTRMRLDAFLDILR</sequence>
<organism evidence="4 5">
    <name type="scientific">Desulforamulus aquiferis</name>
    <dbReference type="NCBI Taxonomy" id="1397668"/>
    <lineage>
        <taxon>Bacteria</taxon>
        <taxon>Bacillati</taxon>
        <taxon>Bacillota</taxon>
        <taxon>Clostridia</taxon>
        <taxon>Eubacteriales</taxon>
        <taxon>Peptococcaceae</taxon>
        <taxon>Desulforamulus</taxon>
    </lineage>
</organism>
<comment type="similarity">
    <text evidence="2">Belongs to the FldB/FldC dehydratase alpha/beta subunit family.</text>
</comment>
<dbReference type="PANTHER" id="PTHR30548">
    <property type="entry name" value="2-HYDROXYGLUTARYL-COA DEHYDRATASE, D-COMPONENT-RELATED"/>
    <property type="match status" value="1"/>
</dbReference>
<comment type="caution">
    <text evidence="4">The sequence shown here is derived from an EMBL/GenBank/DDBJ whole genome shotgun (WGS) entry which is preliminary data.</text>
</comment>
<keyword evidence="5" id="KW-1185">Reference proteome</keyword>
<reference evidence="4" key="1">
    <citation type="journal article" date="2023" name="J. Hazard. Mater.">
        <title>Anaerobic biodegradation of pyrene and benzo[a]pyrene by a new sulfate-reducing Desulforamulus aquiferis strain DSA.</title>
        <authorList>
            <person name="Zhang Z."/>
            <person name="Sun J."/>
            <person name="Gong X."/>
            <person name="Wang C."/>
            <person name="Wang H."/>
        </authorList>
    </citation>
    <scope>NUCLEOTIDE SEQUENCE</scope>
    <source>
        <strain evidence="4">DSA</strain>
    </source>
</reference>
<dbReference type="EMBL" id="JARPTC010000004">
    <property type="protein sequence ID" value="MDO7786330.1"/>
    <property type="molecule type" value="Genomic_DNA"/>
</dbReference>
<dbReference type="InterPro" id="IPR010327">
    <property type="entry name" value="FldB/FldC_alpha/beta"/>
</dbReference>
<name>A0AAW7ZC13_9FIRM</name>
<keyword evidence="3" id="KW-0411">Iron-sulfur</keyword>
<dbReference type="Gene3D" id="3.40.50.11890">
    <property type="match status" value="1"/>
</dbReference>
<evidence type="ECO:0000256" key="3">
    <source>
        <dbReference type="ARBA" id="ARBA00023014"/>
    </source>
</evidence>
<evidence type="ECO:0000313" key="4">
    <source>
        <dbReference type="EMBL" id="MDO7786330.1"/>
    </source>
</evidence>
<dbReference type="Proteomes" id="UP001172911">
    <property type="component" value="Unassembled WGS sequence"/>
</dbReference>
<dbReference type="GO" id="GO:0016836">
    <property type="term" value="F:hydro-lyase activity"/>
    <property type="evidence" value="ECO:0007669"/>
    <property type="project" value="UniProtKB-ARBA"/>
</dbReference>
<keyword evidence="3" id="KW-0479">Metal-binding</keyword>
<dbReference type="RefSeq" id="WP_304541288.1">
    <property type="nucleotide sequence ID" value="NZ_JARPTC010000004.1"/>
</dbReference>
<dbReference type="GO" id="GO:0051536">
    <property type="term" value="F:iron-sulfur cluster binding"/>
    <property type="evidence" value="ECO:0007669"/>
    <property type="project" value="UniProtKB-KW"/>
</dbReference>
<dbReference type="Gene3D" id="3.40.50.11900">
    <property type="match status" value="1"/>
</dbReference>
<evidence type="ECO:0000256" key="2">
    <source>
        <dbReference type="ARBA" id="ARBA00005806"/>
    </source>
</evidence>
<accession>A0AAW7ZC13</accession>
<dbReference type="Pfam" id="PF06050">
    <property type="entry name" value="HGD-D"/>
    <property type="match status" value="1"/>
</dbReference>
<reference evidence="4" key="2">
    <citation type="submission" date="2023-03" db="EMBL/GenBank/DDBJ databases">
        <authorList>
            <person name="Zhang Z."/>
        </authorList>
    </citation>
    <scope>NUCLEOTIDE SEQUENCE</scope>
    <source>
        <strain evidence="4">DSA</strain>
    </source>
</reference>
<comment type="cofactor">
    <cofactor evidence="1">
        <name>[4Fe-4S] cluster</name>
        <dbReference type="ChEBI" id="CHEBI:49883"/>
    </cofactor>
</comment>
<protein>
    <submittedName>
        <fullName evidence="4">2-hydroxyacyl-CoA dehydratase</fullName>
    </submittedName>
</protein>
<gene>
    <name evidence="4" type="ORF">P6N53_03745</name>
</gene>